<dbReference type="SUPFAM" id="SSF51004">
    <property type="entry name" value="C-terminal (heme d1) domain of cytochrome cd1-nitrite reductase"/>
    <property type="match status" value="1"/>
</dbReference>
<dbReference type="SUPFAM" id="SSF69318">
    <property type="entry name" value="Integrin alpha N-terminal domain"/>
    <property type="match status" value="1"/>
</dbReference>
<proteinExistence type="predicted"/>
<sequence length="1053" mass="109815">MSRTAPARRNRTRAVLLAAVLAATGGGLAPGAVAAPGAPVVGIDQLDVDPTWRTAPRAETVVAVGAGGYAHRAEDSDRSSGERMEWTDFATGTSRSLGYGDGNDAFAEFGTGGRYVHVDGSGSSSLLDLETGSETALTVPADSTYEGLVGDRLVFREYEPGTSLGTVRGYAVRAASAPGGPPVAVTGWPDGTNLRTARLVAGAPGVAVFRFTRGESGMNRDFLLGIVDLATGRVQVLEAPTVTDGSSAAGVTVTAERIAWVDPDRTVHIRSRADLTGPEISYPLPEGLSATRIGLVGDWLLTTADTGSTLEDLTRRLVAVSPAGEQRTLLAGAEERITQFGDGSGTAAVTGGTSATDWAVLKAVPGKGGGAPVLEKLRRVAPLPTDVVALALGMGRLTTLEQDSGKEAGFQTRTLPVGPLHTGQSAPVSAGTEAGAQWHETPLFDAGDGRTVSSPRIAYTPRAVVSRKADGRTTRVRVDQNGQIGEVADAFGRWAVYQTGEPGWYGELVADGETLVLDMDGQKIVSRQKQVAAALWGDTLFTGTGTTGQVARKDLATGKTLGTLTTESGCPLTELQTTGRWLYWACAGYGKQGVLDLRNPSAPVRIALPRGSYRGGLLGDGYVVDEGASYLRVTPFATGKAGAPYDLTRAEPFSGVRRTTWTVDRFGGAVAYRGADQRVHAVWTDIPASDLTAASSSVPASLRLPGTWKGSWTLSKPAASYEVNIREAYSWKAVRTVRANETRGRIDVTWDGRDAAGLPVPNGPYVWELRATTADGKGRDLVAGGRFPVSGSRPAFRDLAGNDALGDLLAVDAAGAVSLYRGNGYGKFGARTPGSGGAFPAGTLLVPFGDVNADGCADVLGRVGGELRAYRPGCGKVVTASAPYTAIGSGWSQYDVLTSPGDVNGDGHADLIARQAGTGDMYFYAGTADHRLKTRVRIGTNWKLYKKVTGAGDLDGDGRGDLLAVDGAGVLWSYFGTSTGGVTPRAKVGGGWQVYSAVQGAGDLDGDGDSDVVARDTSGRLYAYYSYGRGRTGDRFGYRDLVGSGWNTFRALF</sequence>
<protein>
    <submittedName>
        <fullName evidence="4">FG-GAP-like repeat-containing protein</fullName>
    </submittedName>
</protein>
<accession>A0ABU4KCI2</accession>
<dbReference type="Pfam" id="PF13517">
    <property type="entry name" value="FG-GAP_3"/>
    <property type="match status" value="1"/>
</dbReference>
<evidence type="ECO:0000256" key="2">
    <source>
        <dbReference type="SAM" id="SignalP"/>
    </source>
</evidence>
<dbReference type="Proteomes" id="UP001278571">
    <property type="component" value="Unassembled WGS sequence"/>
</dbReference>
<name>A0ABU4KCI2_9ACTN</name>
<dbReference type="InterPro" id="IPR013517">
    <property type="entry name" value="FG-GAP"/>
</dbReference>
<feature type="chain" id="PRO_5045253786" evidence="2">
    <location>
        <begin position="35"/>
        <end position="1053"/>
    </location>
</feature>
<keyword evidence="1 2" id="KW-0732">Signal</keyword>
<feature type="signal peptide" evidence="2">
    <location>
        <begin position="1"/>
        <end position="34"/>
    </location>
</feature>
<gene>
    <name evidence="4" type="ORF">R2363_25355</name>
</gene>
<dbReference type="EMBL" id="JAWJZF010000441">
    <property type="protein sequence ID" value="MDX2295485.1"/>
    <property type="molecule type" value="Genomic_DNA"/>
</dbReference>
<dbReference type="InterPro" id="IPR028994">
    <property type="entry name" value="Integrin_alpha_N"/>
</dbReference>
<evidence type="ECO:0000313" key="4">
    <source>
        <dbReference type="EMBL" id="MDX2295485.1"/>
    </source>
</evidence>
<dbReference type="InterPro" id="IPR006311">
    <property type="entry name" value="TAT_signal"/>
</dbReference>
<dbReference type="PANTHER" id="PTHR44103:SF1">
    <property type="entry name" value="PROPROTEIN CONVERTASE P"/>
    <property type="match status" value="1"/>
</dbReference>
<evidence type="ECO:0000313" key="5">
    <source>
        <dbReference type="Proteomes" id="UP001278571"/>
    </source>
</evidence>
<dbReference type="RefSeq" id="WP_319011684.1">
    <property type="nucleotide sequence ID" value="NZ_JAWJZF010000441.1"/>
</dbReference>
<dbReference type="Pfam" id="PF13860">
    <property type="entry name" value="FlgD_ig"/>
    <property type="match status" value="1"/>
</dbReference>
<feature type="domain" description="FlgD/Vpr Ig-like" evidence="3">
    <location>
        <begin position="706"/>
        <end position="775"/>
    </location>
</feature>
<evidence type="ECO:0000256" key="1">
    <source>
        <dbReference type="ARBA" id="ARBA00022729"/>
    </source>
</evidence>
<comment type="caution">
    <text evidence="4">The sequence shown here is derived from an EMBL/GenBank/DDBJ whole genome shotgun (WGS) entry which is preliminary data.</text>
</comment>
<dbReference type="PROSITE" id="PS51318">
    <property type="entry name" value="TAT"/>
    <property type="match status" value="1"/>
</dbReference>
<dbReference type="PANTHER" id="PTHR44103">
    <property type="entry name" value="PROPROTEIN CONVERTASE P"/>
    <property type="match status" value="1"/>
</dbReference>
<dbReference type="InterPro" id="IPR011048">
    <property type="entry name" value="Haem_d1_sf"/>
</dbReference>
<dbReference type="Gene3D" id="2.60.40.4070">
    <property type="match status" value="1"/>
</dbReference>
<dbReference type="InterPro" id="IPR025965">
    <property type="entry name" value="FlgD/Vpr_Ig-like"/>
</dbReference>
<evidence type="ECO:0000259" key="3">
    <source>
        <dbReference type="Pfam" id="PF13860"/>
    </source>
</evidence>
<keyword evidence="5" id="KW-1185">Reference proteome</keyword>
<organism evidence="4 5">
    <name type="scientific">Streptomyces roseolus</name>
    <dbReference type="NCBI Taxonomy" id="67358"/>
    <lineage>
        <taxon>Bacteria</taxon>
        <taxon>Bacillati</taxon>
        <taxon>Actinomycetota</taxon>
        <taxon>Actinomycetes</taxon>
        <taxon>Kitasatosporales</taxon>
        <taxon>Streptomycetaceae</taxon>
        <taxon>Streptomyces</taxon>
    </lineage>
</organism>
<dbReference type="Gene3D" id="2.115.10.10">
    <property type="entry name" value="Tachylectin 2"/>
    <property type="match status" value="1"/>
</dbReference>
<reference evidence="4 5" key="1">
    <citation type="submission" date="2023-10" db="EMBL/GenBank/DDBJ databases">
        <authorList>
            <person name="Wang X.X."/>
        </authorList>
    </citation>
    <scope>NUCLEOTIDE SEQUENCE [LARGE SCALE GENOMIC DNA]</scope>
    <source>
        <strain evidence="4 5">NBRC 12816</strain>
    </source>
</reference>